<gene>
    <name evidence="7" type="ORF">CCMP2556_LOCUS28439</name>
</gene>
<dbReference type="Proteomes" id="UP001642484">
    <property type="component" value="Unassembled WGS sequence"/>
</dbReference>
<comment type="similarity">
    <text evidence="4">Belongs to the COX19 family.</text>
</comment>
<sequence length="139" mass="16040">MSMGKRIMPGRPPDKGSFPLDHFSECSDLKEEYLRCLKENKHDNMSCRYLSKKYLQCRMDRNLMRREPMKSLGFTEEAPVISAARGFTESGDEAQASAEKEQDQDQRGGGLGGRRRWHSTRAEQRVAKTHFDQHPRLHG</sequence>
<evidence type="ECO:0000256" key="4">
    <source>
        <dbReference type="ARBA" id="ARBA00038223"/>
    </source>
</evidence>
<evidence type="ECO:0000256" key="1">
    <source>
        <dbReference type="ARBA" id="ARBA00004496"/>
    </source>
</evidence>
<dbReference type="PANTHER" id="PTHR21107:SF2">
    <property type="entry name" value="CYTOCHROME C OXIDASE ASSEMBLY PROTEIN COX19"/>
    <property type="match status" value="1"/>
</dbReference>
<evidence type="ECO:0000313" key="7">
    <source>
        <dbReference type="EMBL" id="CAK9057657.1"/>
    </source>
</evidence>
<evidence type="ECO:0000256" key="5">
    <source>
        <dbReference type="SAM" id="MobiDB-lite"/>
    </source>
</evidence>
<feature type="compositionally biased region" description="Basic and acidic residues" evidence="5">
    <location>
        <begin position="120"/>
        <end position="139"/>
    </location>
</feature>
<accession>A0ABP0N1K8</accession>
<evidence type="ECO:0000259" key="6">
    <source>
        <dbReference type="Pfam" id="PF06747"/>
    </source>
</evidence>
<comment type="subcellular location">
    <subcellularLocation>
        <location evidence="1">Cytoplasm</location>
    </subcellularLocation>
</comment>
<keyword evidence="2" id="KW-0963">Cytoplasm</keyword>
<name>A0ABP0N1K8_9DINO</name>
<protein>
    <recommendedName>
        <fullName evidence="6">CHCH domain-containing protein</fullName>
    </recommendedName>
</protein>
<reference evidence="7 8" key="1">
    <citation type="submission" date="2024-02" db="EMBL/GenBank/DDBJ databases">
        <authorList>
            <person name="Chen Y."/>
            <person name="Shah S."/>
            <person name="Dougan E. K."/>
            <person name="Thang M."/>
            <person name="Chan C."/>
        </authorList>
    </citation>
    <scope>NUCLEOTIDE SEQUENCE [LARGE SCALE GENOMIC DNA]</scope>
</reference>
<organism evidence="7 8">
    <name type="scientific">Durusdinium trenchii</name>
    <dbReference type="NCBI Taxonomy" id="1381693"/>
    <lineage>
        <taxon>Eukaryota</taxon>
        <taxon>Sar</taxon>
        <taxon>Alveolata</taxon>
        <taxon>Dinophyceae</taxon>
        <taxon>Suessiales</taxon>
        <taxon>Symbiodiniaceae</taxon>
        <taxon>Durusdinium</taxon>
    </lineage>
</organism>
<evidence type="ECO:0000256" key="2">
    <source>
        <dbReference type="ARBA" id="ARBA00022490"/>
    </source>
</evidence>
<dbReference type="PANTHER" id="PTHR21107">
    <property type="entry name" value="CYTOCHROME C OXIDASE ASSEMBLY PROTEIN COX19"/>
    <property type="match status" value="1"/>
</dbReference>
<comment type="caution">
    <text evidence="7">The sequence shown here is derived from an EMBL/GenBank/DDBJ whole genome shotgun (WGS) entry which is preliminary data.</text>
</comment>
<dbReference type="PROSITE" id="PS51808">
    <property type="entry name" value="CHCH"/>
    <property type="match status" value="1"/>
</dbReference>
<feature type="region of interest" description="Disordered" evidence="5">
    <location>
        <begin position="75"/>
        <end position="139"/>
    </location>
</feature>
<evidence type="ECO:0000313" key="8">
    <source>
        <dbReference type="Proteomes" id="UP001642484"/>
    </source>
</evidence>
<dbReference type="InterPro" id="IPR010625">
    <property type="entry name" value="CHCH"/>
</dbReference>
<evidence type="ECO:0000256" key="3">
    <source>
        <dbReference type="ARBA" id="ARBA00023157"/>
    </source>
</evidence>
<keyword evidence="3" id="KW-1015">Disulfide bond</keyword>
<feature type="domain" description="CHCH" evidence="6">
    <location>
        <begin position="26"/>
        <end position="59"/>
    </location>
</feature>
<keyword evidence="8" id="KW-1185">Reference proteome</keyword>
<dbReference type="EMBL" id="CAXAMN010021295">
    <property type="protein sequence ID" value="CAK9057657.1"/>
    <property type="molecule type" value="Genomic_DNA"/>
</dbReference>
<dbReference type="InterPro" id="IPR051383">
    <property type="entry name" value="COX19"/>
</dbReference>
<proteinExistence type="inferred from homology"/>
<dbReference type="Pfam" id="PF06747">
    <property type="entry name" value="CHCH"/>
    <property type="match status" value="1"/>
</dbReference>